<sequence>MKVVRGREVTTNRPWGAVPIAELSGVSVKIHWTDQAYRWHINDGEEVFVVLDGTVDMHHRVDGREQVIELGVGDVFFAEAGCEHRAVPRGEARILVVERVGSP</sequence>
<protein>
    <submittedName>
        <fullName evidence="2">Cupin</fullName>
    </submittedName>
</protein>
<dbReference type="InterPro" id="IPR013096">
    <property type="entry name" value="Cupin_2"/>
</dbReference>
<dbReference type="Pfam" id="PF07883">
    <property type="entry name" value="Cupin_2"/>
    <property type="match status" value="1"/>
</dbReference>
<dbReference type="RefSeq" id="WP_095377350.1">
    <property type="nucleotide sequence ID" value="NZ_NJGC01000003.1"/>
</dbReference>
<comment type="caution">
    <text evidence="2">The sequence shown here is derived from an EMBL/GenBank/DDBJ whole genome shotgun (WGS) entry which is preliminary data.</text>
</comment>
<evidence type="ECO:0000313" key="3">
    <source>
        <dbReference type="Proteomes" id="UP000216433"/>
    </source>
</evidence>
<evidence type="ECO:0000313" key="2">
    <source>
        <dbReference type="EMBL" id="PAM73796.1"/>
    </source>
</evidence>
<gene>
    <name evidence="2" type="ORF">CEK00_04135</name>
</gene>
<dbReference type="Gene3D" id="2.60.120.10">
    <property type="entry name" value="Jelly Rolls"/>
    <property type="match status" value="1"/>
</dbReference>
<organism evidence="2 3">
    <name type="scientific">Stenotrophomonas maltophilia</name>
    <name type="common">Pseudomonas maltophilia</name>
    <name type="synonym">Xanthomonas maltophilia</name>
    <dbReference type="NCBI Taxonomy" id="40324"/>
    <lineage>
        <taxon>Bacteria</taxon>
        <taxon>Pseudomonadati</taxon>
        <taxon>Pseudomonadota</taxon>
        <taxon>Gammaproteobacteria</taxon>
        <taxon>Lysobacterales</taxon>
        <taxon>Lysobacteraceae</taxon>
        <taxon>Stenotrophomonas</taxon>
        <taxon>Stenotrophomonas maltophilia group</taxon>
    </lineage>
</organism>
<dbReference type="SUPFAM" id="SSF51182">
    <property type="entry name" value="RmlC-like cupins"/>
    <property type="match status" value="1"/>
</dbReference>
<reference evidence="2 3" key="1">
    <citation type="submission" date="2017-06" db="EMBL/GenBank/DDBJ databases">
        <title>Genome sequencing and assembly of Stenotrophomonas maltophilia DF07.</title>
        <authorList>
            <person name="Iyer R."/>
        </authorList>
    </citation>
    <scope>NUCLEOTIDE SEQUENCE [LARGE SCALE GENOMIC DNA]</scope>
    <source>
        <strain evidence="2 3">DF07</strain>
    </source>
</reference>
<evidence type="ECO:0000259" key="1">
    <source>
        <dbReference type="Pfam" id="PF07883"/>
    </source>
</evidence>
<feature type="domain" description="Cupin type-2" evidence="1">
    <location>
        <begin position="38"/>
        <end position="97"/>
    </location>
</feature>
<dbReference type="EMBL" id="NJGC01000003">
    <property type="protein sequence ID" value="PAM73796.1"/>
    <property type="molecule type" value="Genomic_DNA"/>
</dbReference>
<proteinExistence type="predicted"/>
<name>A0A270NNQ8_STEMA</name>
<dbReference type="AlphaFoldDB" id="A0A270NNQ8"/>
<dbReference type="InterPro" id="IPR011051">
    <property type="entry name" value="RmlC_Cupin_sf"/>
</dbReference>
<accession>A0A270NNQ8</accession>
<dbReference type="InterPro" id="IPR014710">
    <property type="entry name" value="RmlC-like_jellyroll"/>
</dbReference>
<dbReference type="Proteomes" id="UP000216433">
    <property type="component" value="Unassembled WGS sequence"/>
</dbReference>